<keyword evidence="4" id="KW-1185">Reference proteome</keyword>
<dbReference type="EMBL" id="VDHJ01000004">
    <property type="protein sequence ID" value="TNL98771.1"/>
    <property type="molecule type" value="Genomic_DNA"/>
</dbReference>
<evidence type="ECO:0000313" key="4">
    <source>
        <dbReference type="Proteomes" id="UP000312032"/>
    </source>
</evidence>
<feature type="domain" description="Tape measure protein N-terminal" evidence="2">
    <location>
        <begin position="78"/>
        <end position="251"/>
    </location>
</feature>
<proteinExistence type="predicted"/>
<keyword evidence="1" id="KW-0812">Transmembrane</keyword>
<protein>
    <submittedName>
        <fullName evidence="3">Tape measure protein</fullName>
    </submittedName>
</protein>
<dbReference type="InterPro" id="IPR013491">
    <property type="entry name" value="Tape_meas_N"/>
</dbReference>
<evidence type="ECO:0000313" key="3">
    <source>
        <dbReference type="EMBL" id="TNL98771.1"/>
    </source>
</evidence>
<dbReference type="RefSeq" id="WP_139465199.1">
    <property type="nucleotide sequence ID" value="NZ_VDHJ01000004.1"/>
</dbReference>
<evidence type="ECO:0000256" key="1">
    <source>
        <dbReference type="SAM" id="Phobius"/>
    </source>
</evidence>
<dbReference type="Proteomes" id="UP000312032">
    <property type="component" value="Unassembled WGS sequence"/>
</dbReference>
<feature type="transmembrane region" description="Helical" evidence="1">
    <location>
        <begin position="615"/>
        <end position="642"/>
    </location>
</feature>
<dbReference type="OrthoDB" id="4387133at2"/>
<comment type="caution">
    <text evidence="3">The sequence shown here is derived from an EMBL/GenBank/DDBJ whole genome shotgun (WGS) entry which is preliminary data.</text>
</comment>
<keyword evidence="1" id="KW-1133">Transmembrane helix</keyword>
<dbReference type="Pfam" id="PF20155">
    <property type="entry name" value="TMP_3"/>
    <property type="match status" value="1"/>
</dbReference>
<gene>
    <name evidence="3" type="ORF">FHE74_03900</name>
</gene>
<feature type="transmembrane region" description="Helical" evidence="1">
    <location>
        <begin position="427"/>
        <end position="446"/>
    </location>
</feature>
<keyword evidence="1" id="KW-0472">Membrane</keyword>
<evidence type="ECO:0000259" key="2">
    <source>
        <dbReference type="Pfam" id="PF20155"/>
    </source>
</evidence>
<reference evidence="3 4" key="1">
    <citation type="submission" date="2019-06" db="EMBL/GenBank/DDBJ databases">
        <authorList>
            <person name="Li J."/>
        </authorList>
    </citation>
    <scope>NUCLEOTIDE SEQUENCE [LARGE SCALE GENOMIC DNA]</scope>
    <source>
        <strain evidence="3 4">LMG 28165</strain>
    </source>
</reference>
<feature type="transmembrane region" description="Helical" evidence="1">
    <location>
        <begin position="511"/>
        <end position="527"/>
    </location>
</feature>
<sequence>MAATGVELANAWVTIKPSTKDIAPEVTKALKGIDTTSVGSKLGDRLNGALSKSLKIGAAATGAAVGGVLAGAITKGMSRLTAIEGAQAKLKGLGNSASDVASIMDNALASVKGTANGLGEAAAVSASMVAAGIKPGQQLEQTLKTVGDTAAIAGRSMQDVGLIFGSIAARGKLQGDDMLQLMSSGIPVLQLLAEETGKTSEEISDMVSKGEIDFATFERAMRNGMGGAALEMGNTFSGALKNMGAAMGRFGEALAGPAFKAAPPLFAAIGGAFDAMAAGFKPASERITAMLVPAMERLGGSVNNMGPVFEAVGRWVGELAEKITRVAVDPSTWETIKVVFVGIGEAAKAIGSPLLSLVGVFGRIAGAISVQVWDALIRVLEALAPVLEHVVVPALEKIASMAEKHPELVGALVTAWMGMMVLNKITAPLRGVAGALLAVGHVFIMMKFADEMTKLAGAVAKTNPALSSFARMAANLTKAFNPLGTVLRFIMSPIKALAGLFVQLITKLNPITAIISIVVTALVLFFTKTEMGRELWQRFVDALSAGWQWISAKAMEAWAQIQPVLQALWDKITELATQVMPVLISAGQKLWQAISPVVKFIVDALTQIGQIAVNILGGVLAVALGLLIVAWNGLAAAFNWAWTNVLQPILNGLGEVFTWLWTTIISPTIDWIKAKWIDLSAVFTAVWDFLKANVFDLMGAAFTWLWTEVISPVIDWIKGKWTELSNAFTIVWTVIKTTVLDAFGAAFNWLWSNVISPVVDWIKGKWSDLSALMGAVWNWISANVFAPMGAGFNALWANVVRPVVDWVAGKWDWLKGALAAAWQWIDSNVLGAFRNGMNNLKAFFGTVVDGISSAWSTLRGALAKPVNFLINTVYNDGIAKAWDTIGSFLPLNPKTARRLSPIGGYATGGAIRGKGTGTSDDIPAWLSNGEHVLTAADVKAFGGQGAVYAIRNALQDGQGFTFDGRKLAILPEHLKNRTGDLLGAAPSLFPAFADGGEVRPMWELQLERGHQWAKSRHGRPYVLGGSADGGGGTDCSGFMSGIADVMGGGTGHRQWATMAFNGGGNSQYPTGPQGFVAGLKGNTFSIGVTNGGAAGGHTAGTLGATSRVGAVNVESGGSPSMVKYGTGAAGANDGYFTTHYHLPIGPGGAFVIGKGTGGPSPDQMRKFITDKVSGAIDKIMGPIKGRLPSGPPEYNNIPRGAYDKGKTALSEGVGKVVQGLGDKLSTVYTAAQEVGELVRNAGRGVMALAGRAIGLHDSGGWLQSGNLALNLSGKPEPVLTNSQWSLVAQGIRKIGELIPALEKQADAIAKSLEKGDGGNIGAWLSGSTIKEKLDMATKLPMVGSLFSPFTGVAGGVDSLTKAYDDQAKAAGDVVAAEDALNTARAEGDANKIADAEKKYAAAKAVATKAAVAAGQAEIALAIEVADLVMGLVDRLIGSIMTARVEAFKGMASMAGSVRELVGMAEKFRNEITGLVVSFATSAIDLAAAERNVRIVRMDGAKASLEAAKTVAEAQAKFDAQRKADMRRAALDYTDLSLAYDRFRWNMRQAGHDAMNELAAWSDESHALYSELLAAQVGQQLAIKKAQESNLEATLKATLAALDLRDVTSSLGVATQKLAVMSGSAFGYDSVQATVGQRYANLVAEKAGLQADQANIKTWINPVNWFTAMPAAQRRIKQIDAELANLAKRDDFKDFDRSTKAAIDKAAVSAGFMGFFGAGDKVAGMIKNSALGDPARALDQIKFEHSVIDLKAEQDKLRSKIDRDLAELDSRAKTDPLKTEIMGLEREKAANETWAEYWRADNAEVKKALADLAKVQADNATTLKGMAAESKTINLYGNTASMDDVEKMLGDLGYRVNRLENPRPSALDVVGARR</sequence>
<dbReference type="NCBIfam" id="TIGR02675">
    <property type="entry name" value="tape_meas_nterm"/>
    <property type="match status" value="1"/>
</dbReference>
<accession>A0A5C4U5L9</accession>
<feature type="transmembrane region" description="Helical" evidence="1">
    <location>
        <begin position="486"/>
        <end position="505"/>
    </location>
</feature>
<organism evidence="3 4">
    <name type="scientific">Corynebacterium tapiri</name>
    <dbReference type="NCBI Taxonomy" id="1448266"/>
    <lineage>
        <taxon>Bacteria</taxon>
        <taxon>Bacillati</taxon>
        <taxon>Actinomycetota</taxon>
        <taxon>Actinomycetes</taxon>
        <taxon>Mycobacteriales</taxon>
        <taxon>Corynebacteriaceae</taxon>
        <taxon>Corynebacterium</taxon>
    </lineage>
</organism>
<name>A0A5C4U5L9_9CORY</name>